<dbReference type="InterPro" id="IPR004220">
    <property type="entry name" value="5-COMe_2-OHmuconate_Isoase"/>
</dbReference>
<protein>
    <submittedName>
        <fullName evidence="1">5-carboxymethyl-2-hydroxymuconate isomerase</fullName>
        <ecNumber evidence="1">5.3.3.10</ecNumber>
    </submittedName>
</protein>
<evidence type="ECO:0000313" key="2">
    <source>
        <dbReference type="Proteomes" id="UP001180487"/>
    </source>
</evidence>
<keyword evidence="2" id="KW-1185">Reference proteome</keyword>
<dbReference type="Pfam" id="PF02962">
    <property type="entry name" value="CHMI"/>
    <property type="match status" value="1"/>
</dbReference>
<dbReference type="RefSeq" id="WP_310369758.1">
    <property type="nucleotide sequence ID" value="NZ_JAVDXT010000001.1"/>
</dbReference>
<name>A0ABU2C2E4_9BURK</name>
<gene>
    <name evidence="1" type="ORF">J2X19_000150</name>
</gene>
<dbReference type="CDD" id="cd00580">
    <property type="entry name" value="CHMI"/>
    <property type="match status" value="1"/>
</dbReference>
<dbReference type="Proteomes" id="UP001180487">
    <property type="component" value="Unassembled WGS sequence"/>
</dbReference>
<dbReference type="PANTHER" id="PTHR37950">
    <property type="entry name" value="4-HYDROXYPHENYLACETATE CATABOLISM PROTEIN"/>
    <property type="match status" value="1"/>
</dbReference>
<dbReference type="EMBL" id="JAVDXT010000001">
    <property type="protein sequence ID" value="MDR7375492.1"/>
    <property type="molecule type" value="Genomic_DNA"/>
</dbReference>
<proteinExistence type="predicted"/>
<dbReference type="EC" id="5.3.3.10" evidence="1"/>
<dbReference type="GO" id="GO:0008704">
    <property type="term" value="F:5-carboxymethyl-2-hydroxymuconate delta-isomerase activity"/>
    <property type="evidence" value="ECO:0007669"/>
    <property type="project" value="UniProtKB-EC"/>
</dbReference>
<dbReference type="InterPro" id="IPR014347">
    <property type="entry name" value="Tautomerase/MIF_sf"/>
</dbReference>
<dbReference type="Gene3D" id="3.30.429.10">
    <property type="entry name" value="Macrophage Migration Inhibitory Factor"/>
    <property type="match status" value="1"/>
</dbReference>
<keyword evidence="1" id="KW-0413">Isomerase</keyword>
<evidence type="ECO:0000313" key="1">
    <source>
        <dbReference type="EMBL" id="MDR7375492.1"/>
    </source>
</evidence>
<comment type="caution">
    <text evidence="1">The sequence shown here is derived from an EMBL/GenBank/DDBJ whole genome shotgun (WGS) entry which is preliminary data.</text>
</comment>
<dbReference type="PANTHER" id="PTHR37950:SF1">
    <property type="entry name" value="4-HYDROXYPHENYLACETATE CATABOLISM PROTEIN"/>
    <property type="match status" value="1"/>
</dbReference>
<dbReference type="SUPFAM" id="SSF55331">
    <property type="entry name" value="Tautomerase/MIF"/>
    <property type="match status" value="1"/>
</dbReference>
<reference evidence="1 2" key="1">
    <citation type="submission" date="2023-07" db="EMBL/GenBank/DDBJ databases">
        <title>Sorghum-associated microbial communities from plants grown in Nebraska, USA.</title>
        <authorList>
            <person name="Schachtman D."/>
        </authorList>
    </citation>
    <scope>NUCLEOTIDE SEQUENCE [LARGE SCALE GENOMIC DNA]</scope>
    <source>
        <strain evidence="1 2">BE313</strain>
    </source>
</reference>
<organism evidence="1 2">
    <name type="scientific">Rhodoferax ferrireducens</name>
    <dbReference type="NCBI Taxonomy" id="192843"/>
    <lineage>
        <taxon>Bacteria</taxon>
        <taxon>Pseudomonadati</taxon>
        <taxon>Pseudomonadota</taxon>
        <taxon>Betaproteobacteria</taxon>
        <taxon>Burkholderiales</taxon>
        <taxon>Comamonadaceae</taxon>
        <taxon>Rhodoferax</taxon>
    </lineage>
</organism>
<accession>A0ABU2C2E4</accession>
<sequence length="139" mass="14983">MPHLVILYTGQLDKPADQGGSDIGQLCRSLADTMLGLQDDAGKQLFPTGGTRVFAYPAPHYAVADGSGDHAFVYLNLRMSKGRSEATQQRAGEALLACTRAHFAAIFDQRAIGITLQIDVGAEVFDGKHNNLHPLFQKS</sequence>